<dbReference type="GO" id="GO:0009003">
    <property type="term" value="F:signal peptidase activity"/>
    <property type="evidence" value="ECO:0007669"/>
    <property type="project" value="UniProtKB-EC"/>
</dbReference>
<protein>
    <recommendedName>
        <fullName evidence="4 7">Signal peptidase I</fullName>
        <ecNumber evidence="4 7">3.4.21.89</ecNumber>
    </recommendedName>
</protein>
<dbReference type="CDD" id="cd06530">
    <property type="entry name" value="S26_SPase_I"/>
    <property type="match status" value="1"/>
</dbReference>
<evidence type="ECO:0000259" key="9">
    <source>
        <dbReference type="Pfam" id="PF10502"/>
    </source>
</evidence>
<keyword evidence="5 7" id="KW-0645">Protease</keyword>
<sequence>MAKEKKKIEWKEWLKAIIIAVLLALILKTFVFATSIVEGDSMYPTLQDDQRVLFNKFIYLIKKPDRGDIVIIERPIKNYVKRVIGLPGEVIEMKNHQLYINNKKVSQNYVSQDAINHTGNFGPIKIPKESYFVIGDNRAISKDSRNGLGFIDSGDIIGKSELIIYPFNEWSRTR</sequence>
<evidence type="ECO:0000256" key="4">
    <source>
        <dbReference type="ARBA" id="ARBA00013208"/>
    </source>
</evidence>
<dbReference type="Proteomes" id="UP001281447">
    <property type="component" value="Unassembled WGS sequence"/>
</dbReference>
<feature type="domain" description="Peptidase S26" evidence="9">
    <location>
        <begin position="10"/>
        <end position="164"/>
    </location>
</feature>
<evidence type="ECO:0000313" key="11">
    <source>
        <dbReference type="Proteomes" id="UP001281447"/>
    </source>
</evidence>
<dbReference type="PROSITE" id="PS00761">
    <property type="entry name" value="SPASE_I_3"/>
    <property type="match status" value="1"/>
</dbReference>
<proteinExistence type="inferred from homology"/>
<dbReference type="RefSeq" id="WP_390352879.1">
    <property type="nucleotide sequence ID" value="NZ_JBHUIZ010000003.1"/>
</dbReference>
<dbReference type="PANTHER" id="PTHR43390:SF1">
    <property type="entry name" value="CHLOROPLAST PROCESSING PEPTIDASE"/>
    <property type="match status" value="1"/>
</dbReference>
<evidence type="ECO:0000256" key="7">
    <source>
        <dbReference type="RuleBase" id="RU003993"/>
    </source>
</evidence>
<dbReference type="Gene3D" id="2.10.109.10">
    <property type="entry name" value="Umud Fragment, subunit A"/>
    <property type="match status" value="1"/>
</dbReference>
<dbReference type="InterPro" id="IPR019756">
    <property type="entry name" value="Pept_S26A_signal_pept_1_Ser-AS"/>
</dbReference>
<comment type="similarity">
    <text evidence="3 8">Belongs to the peptidase S26 family.</text>
</comment>
<dbReference type="InterPro" id="IPR019533">
    <property type="entry name" value="Peptidase_S26"/>
</dbReference>
<dbReference type="InterPro" id="IPR036286">
    <property type="entry name" value="LexA/Signal_pep-like_sf"/>
</dbReference>
<dbReference type="InterPro" id="IPR019757">
    <property type="entry name" value="Pept_S26A_signal_pept_1_Lys-AS"/>
</dbReference>
<comment type="catalytic activity">
    <reaction evidence="1 7">
        <text>Cleavage of hydrophobic, N-terminal signal or leader sequences from secreted and periplasmic proteins.</text>
        <dbReference type="EC" id="3.4.21.89"/>
    </reaction>
</comment>
<dbReference type="EC" id="3.4.21.89" evidence="4 7"/>
<evidence type="ECO:0000256" key="6">
    <source>
        <dbReference type="ARBA" id="ARBA00022801"/>
    </source>
</evidence>
<dbReference type="NCBIfam" id="TIGR02227">
    <property type="entry name" value="sigpep_I_bact"/>
    <property type="match status" value="1"/>
</dbReference>
<dbReference type="PANTHER" id="PTHR43390">
    <property type="entry name" value="SIGNAL PEPTIDASE I"/>
    <property type="match status" value="1"/>
</dbReference>
<evidence type="ECO:0000256" key="2">
    <source>
        <dbReference type="ARBA" id="ARBA00004401"/>
    </source>
</evidence>
<accession>A0ABU5CA65</accession>
<comment type="subcellular location">
    <subcellularLocation>
        <location evidence="2">Cell membrane</location>
        <topology evidence="2">Single-pass type II membrane protein</topology>
    </subcellularLocation>
    <subcellularLocation>
        <location evidence="8">Membrane</location>
        <topology evidence="8">Single-pass type II membrane protein</topology>
    </subcellularLocation>
</comment>
<dbReference type="SUPFAM" id="SSF51306">
    <property type="entry name" value="LexA/Signal peptidase"/>
    <property type="match status" value="1"/>
</dbReference>
<keyword evidence="11" id="KW-1185">Reference proteome</keyword>
<name>A0ABU5CA65_9BACI</name>
<evidence type="ECO:0000256" key="3">
    <source>
        <dbReference type="ARBA" id="ARBA00009370"/>
    </source>
</evidence>
<dbReference type="PROSITE" id="PS00760">
    <property type="entry name" value="SPASE_I_2"/>
    <property type="match status" value="1"/>
</dbReference>
<dbReference type="InterPro" id="IPR019758">
    <property type="entry name" value="Pept_S26A_signal_pept_1_CS"/>
</dbReference>
<organism evidence="10 11">
    <name type="scientific">Tigheibacillus halophilus</name>
    <dbReference type="NCBI Taxonomy" id="361280"/>
    <lineage>
        <taxon>Bacteria</taxon>
        <taxon>Bacillati</taxon>
        <taxon>Bacillota</taxon>
        <taxon>Bacilli</taxon>
        <taxon>Bacillales</taxon>
        <taxon>Bacillaceae</taxon>
        <taxon>Tigheibacillus</taxon>
    </lineage>
</organism>
<evidence type="ECO:0000256" key="1">
    <source>
        <dbReference type="ARBA" id="ARBA00000677"/>
    </source>
</evidence>
<dbReference type="Pfam" id="PF10502">
    <property type="entry name" value="Peptidase_S26"/>
    <property type="match status" value="1"/>
</dbReference>
<reference evidence="10 11" key="1">
    <citation type="submission" date="2023-10" db="EMBL/GenBank/DDBJ databases">
        <title>Virgibacillus halophilus 5B73C genome.</title>
        <authorList>
            <person name="Miliotis G."/>
            <person name="Sengupta P."/>
            <person name="Hameed A."/>
            <person name="Chuvochina M."/>
            <person name="Mcdonagh F."/>
            <person name="Simpson A.C."/>
            <person name="Singh N.K."/>
            <person name="Rekha P.D."/>
            <person name="Raman K."/>
            <person name="Hugenholtz P."/>
            <person name="Venkateswaran K."/>
        </authorList>
    </citation>
    <scope>NUCLEOTIDE SEQUENCE [LARGE SCALE GENOMIC DNA]</scope>
    <source>
        <strain evidence="10 11">5B73C</strain>
    </source>
</reference>
<keyword evidence="6 7" id="KW-0378">Hydrolase</keyword>
<dbReference type="PROSITE" id="PS00501">
    <property type="entry name" value="SPASE_I_1"/>
    <property type="match status" value="1"/>
</dbReference>
<evidence type="ECO:0000256" key="5">
    <source>
        <dbReference type="ARBA" id="ARBA00022670"/>
    </source>
</evidence>
<dbReference type="PRINTS" id="PR00727">
    <property type="entry name" value="LEADERPTASE"/>
</dbReference>
<dbReference type="InterPro" id="IPR000223">
    <property type="entry name" value="Pept_S26A_signal_pept_1"/>
</dbReference>
<evidence type="ECO:0000313" key="10">
    <source>
        <dbReference type="EMBL" id="MDY0396222.1"/>
    </source>
</evidence>
<dbReference type="EMBL" id="JAWDIP010000004">
    <property type="protein sequence ID" value="MDY0396222.1"/>
    <property type="molecule type" value="Genomic_DNA"/>
</dbReference>
<gene>
    <name evidence="10" type="primary">lepB</name>
    <name evidence="10" type="ORF">RWE15_20055</name>
</gene>
<comment type="caution">
    <text evidence="10">The sequence shown here is derived from an EMBL/GenBank/DDBJ whole genome shotgun (WGS) entry which is preliminary data.</text>
</comment>
<evidence type="ECO:0000256" key="8">
    <source>
        <dbReference type="RuleBase" id="RU362042"/>
    </source>
</evidence>